<dbReference type="PROSITE" id="PS51257">
    <property type="entry name" value="PROKAR_LIPOPROTEIN"/>
    <property type="match status" value="1"/>
</dbReference>
<feature type="signal peptide" evidence="4">
    <location>
        <begin position="1"/>
        <end position="22"/>
    </location>
</feature>
<dbReference type="SUPFAM" id="SSF53850">
    <property type="entry name" value="Periplasmic binding protein-like II"/>
    <property type="match status" value="1"/>
</dbReference>
<dbReference type="InterPro" id="IPR001638">
    <property type="entry name" value="Solute-binding_3/MltF_N"/>
</dbReference>
<keyword evidence="7" id="KW-1185">Reference proteome</keyword>
<dbReference type="PANTHER" id="PTHR30024:SF47">
    <property type="entry name" value="TAURINE-BINDING PERIPLASMIC PROTEIN"/>
    <property type="match status" value="1"/>
</dbReference>
<dbReference type="PANTHER" id="PTHR30024">
    <property type="entry name" value="ALIPHATIC SULFONATES-BINDING PROTEIN-RELATED"/>
    <property type="match status" value="1"/>
</dbReference>
<feature type="chain" id="PRO_5047161293" description="Solute-binding protein family 3/N-terminal domain-containing protein" evidence="4">
    <location>
        <begin position="23"/>
        <end position="379"/>
    </location>
</feature>
<dbReference type="EMBL" id="BAAAPF010000048">
    <property type="protein sequence ID" value="GAA2119769.1"/>
    <property type="molecule type" value="Genomic_DNA"/>
</dbReference>
<sequence>MFRATRHTAVAAACSGALLLAACGGDSTVDDAVDGAGGGPEPTRLSAGYVSAIDQIGLPAGVEAGYFDEQNLNVTLKEPYPTGVDALNALQAGEVDVVQVGTPAIAAAQKGIDLVLVGNYTGSSSQRSIDETMAVVTGGDSGVDGEDLTSLRGKRIGVSEGSINHLYLLGLLEEAGLKAGDVEIVNTAPPDMAVALETGGIDAGIVWDPWPITMTEQVDGAKEVLRGGGYIPFVGYSVTTRAYAEKNPDVVERYLTARAQTDQWMRENPDDAADSATRWLPGTEQNVAQEAMEHNIKQLDPRFSACNYLALDTLAGLLAEQGNVEEGFDVNQYFQPKPILKVMQDNPDLFADLPPVPDAAAIDGGYVFERDAAAEACPS</sequence>
<dbReference type="InterPro" id="IPR015168">
    <property type="entry name" value="SsuA/THI5"/>
</dbReference>
<name>A0ABP5JLL7_9ACTN</name>
<gene>
    <name evidence="6" type="ORF">GCM10009802_22130</name>
</gene>
<evidence type="ECO:0000259" key="5">
    <source>
        <dbReference type="SMART" id="SM00062"/>
    </source>
</evidence>
<evidence type="ECO:0000313" key="7">
    <source>
        <dbReference type="Proteomes" id="UP001500443"/>
    </source>
</evidence>
<reference evidence="7" key="1">
    <citation type="journal article" date="2019" name="Int. J. Syst. Evol. Microbiol.">
        <title>The Global Catalogue of Microorganisms (GCM) 10K type strain sequencing project: providing services to taxonomists for standard genome sequencing and annotation.</title>
        <authorList>
            <consortium name="The Broad Institute Genomics Platform"/>
            <consortium name="The Broad Institute Genome Sequencing Center for Infectious Disease"/>
            <person name="Wu L."/>
            <person name="Ma J."/>
        </authorList>
    </citation>
    <scope>NUCLEOTIDE SEQUENCE [LARGE SCALE GENOMIC DNA]</scope>
    <source>
        <strain evidence="7">JCM 15481</strain>
    </source>
</reference>
<evidence type="ECO:0000256" key="3">
    <source>
        <dbReference type="ARBA" id="ARBA00022729"/>
    </source>
</evidence>
<keyword evidence="3 4" id="KW-0732">Signal</keyword>
<protein>
    <recommendedName>
        <fullName evidence="5">Solute-binding protein family 3/N-terminal domain-containing protein</fullName>
    </recommendedName>
</protein>
<evidence type="ECO:0000256" key="1">
    <source>
        <dbReference type="ARBA" id="ARBA00004418"/>
    </source>
</evidence>
<dbReference type="Proteomes" id="UP001500443">
    <property type="component" value="Unassembled WGS sequence"/>
</dbReference>
<organism evidence="6 7">
    <name type="scientific">Streptomyces synnematoformans</name>
    <dbReference type="NCBI Taxonomy" id="415721"/>
    <lineage>
        <taxon>Bacteria</taxon>
        <taxon>Bacillati</taxon>
        <taxon>Actinomycetota</taxon>
        <taxon>Actinomycetes</taxon>
        <taxon>Kitasatosporales</taxon>
        <taxon>Streptomycetaceae</taxon>
        <taxon>Streptomyces</taxon>
    </lineage>
</organism>
<dbReference type="RefSeq" id="WP_344289621.1">
    <property type="nucleotide sequence ID" value="NZ_BAAAPF010000048.1"/>
</dbReference>
<dbReference type="Pfam" id="PF09084">
    <property type="entry name" value="NMT1"/>
    <property type="match status" value="1"/>
</dbReference>
<comment type="caution">
    <text evidence="6">The sequence shown here is derived from an EMBL/GenBank/DDBJ whole genome shotgun (WGS) entry which is preliminary data.</text>
</comment>
<accession>A0ABP5JLL7</accession>
<feature type="domain" description="Solute-binding protein family 3/N-terminal" evidence="5">
    <location>
        <begin position="44"/>
        <end position="268"/>
    </location>
</feature>
<evidence type="ECO:0000256" key="2">
    <source>
        <dbReference type="ARBA" id="ARBA00010742"/>
    </source>
</evidence>
<evidence type="ECO:0000256" key="4">
    <source>
        <dbReference type="SAM" id="SignalP"/>
    </source>
</evidence>
<comment type="similarity">
    <text evidence="2">Belongs to the bacterial solute-binding protein SsuA/TauA family.</text>
</comment>
<evidence type="ECO:0000313" key="6">
    <source>
        <dbReference type="EMBL" id="GAA2119769.1"/>
    </source>
</evidence>
<dbReference type="SMART" id="SM00062">
    <property type="entry name" value="PBPb"/>
    <property type="match status" value="1"/>
</dbReference>
<proteinExistence type="inferred from homology"/>
<comment type="subcellular location">
    <subcellularLocation>
        <location evidence="1">Periplasm</location>
    </subcellularLocation>
</comment>
<dbReference type="Gene3D" id="3.40.190.10">
    <property type="entry name" value="Periplasmic binding protein-like II"/>
    <property type="match status" value="2"/>
</dbReference>